<reference evidence="1 2" key="1">
    <citation type="submission" date="2018-05" db="EMBL/GenBank/DDBJ databases">
        <title>Genomic Encyclopedia of Type Strains, Phase IV (KMG-IV): sequencing the most valuable type-strain genomes for metagenomic binning, comparative biology and taxonomic classification.</title>
        <authorList>
            <person name="Goeker M."/>
        </authorList>
    </citation>
    <scope>NUCLEOTIDE SEQUENCE [LARGE SCALE GENOMIC DNA]</scope>
    <source>
        <strain evidence="1 2">DSM 23606</strain>
    </source>
</reference>
<dbReference type="CDD" id="cd02518">
    <property type="entry name" value="GT2_SpsF"/>
    <property type="match status" value="1"/>
</dbReference>
<dbReference type="InterPro" id="IPR003329">
    <property type="entry name" value="Cytidylyl_trans"/>
</dbReference>
<sequence>MNPRGRVVAVIQARMGSSRFPGKVLAPLAGQPLLWHLLQRLRRCRTLDAIVVATTTAAADDALAAWAAAQGVSVVRGPEDDVLARFALAAEASQADIVLRVTGDAPLIDPGLIDALVEALCTSGAEHALGRAGFATLHEGIDPFTRGALQRLLDEAGDDPLAREHVSAWFKQHPQRVRTAWVDIEPRHANPLGARLSVDTPADLAFLEAVYAALGVAAGEADLAAVGRLLQAHPELLALNAHVRQKAASARSHRVLIRCDGGGALGLGHVVRCLAIADELREREGCGVRFALGGTAVAAEQVRAAGFPLDLISGEEAAWLDGLIARQRPDALLLDVRSALTPAALARWRAHCRIVLLDDASARRQAADLLFYPLPPSFDGRELSGACCSGWSWLPLRRQFAGQPPAATHTSPRLLVTMGGSDPAGLSLLAVEALERLPADCQPLLVLGRDFQHAEALAAQLAGSRRAWQVERDVADMATLMRSADLALIAYGGTAHELAALGVPALYLCLDADHAASAAVCAAAGFGVSLGRAAALDAAAIAAAVAALLADGPRRQRMAQAGRAAIDGGGAARIAARIVQCIEQPRRAAA</sequence>
<dbReference type="Gene3D" id="3.40.50.2000">
    <property type="entry name" value="Glycogen Phosphorylase B"/>
    <property type="match status" value="1"/>
</dbReference>
<dbReference type="Gene3D" id="3.90.550.10">
    <property type="entry name" value="Spore Coat Polysaccharide Biosynthesis Protein SpsA, Chain A"/>
    <property type="match status" value="1"/>
</dbReference>
<dbReference type="PANTHER" id="PTHR42866:SF1">
    <property type="entry name" value="SPORE COAT POLYSACCHARIDE BIOSYNTHESIS PROTEIN SPSF"/>
    <property type="match status" value="1"/>
</dbReference>
<accession>A0A317MWN2</accession>
<dbReference type="Proteomes" id="UP000246569">
    <property type="component" value="Unassembled WGS sequence"/>
</dbReference>
<keyword evidence="2" id="KW-1185">Reference proteome</keyword>
<dbReference type="GO" id="GO:0005829">
    <property type="term" value="C:cytosol"/>
    <property type="evidence" value="ECO:0007669"/>
    <property type="project" value="TreeGrafter"/>
</dbReference>
<dbReference type="Pfam" id="PF02348">
    <property type="entry name" value="CTP_transf_3"/>
    <property type="match status" value="1"/>
</dbReference>
<comment type="caution">
    <text evidence="1">The sequence shown here is derived from an EMBL/GenBank/DDBJ whole genome shotgun (WGS) entry which is preliminary data.</text>
</comment>
<dbReference type="RefSeq" id="WP_110017809.1">
    <property type="nucleotide sequence ID" value="NZ_QGTJ01000003.1"/>
</dbReference>
<dbReference type="Gene3D" id="3.40.50.11190">
    <property type="match status" value="1"/>
</dbReference>
<name>A0A317MWN2_9GAMM</name>
<organism evidence="1 2">
    <name type="scientific">Plasticicumulans acidivorans</name>
    <dbReference type="NCBI Taxonomy" id="886464"/>
    <lineage>
        <taxon>Bacteria</taxon>
        <taxon>Pseudomonadati</taxon>
        <taxon>Pseudomonadota</taxon>
        <taxon>Gammaproteobacteria</taxon>
        <taxon>Candidatus Competibacteraceae</taxon>
        <taxon>Plasticicumulans</taxon>
    </lineage>
</organism>
<dbReference type="EMBL" id="QGTJ01000003">
    <property type="protein sequence ID" value="PWV63306.1"/>
    <property type="molecule type" value="Genomic_DNA"/>
</dbReference>
<proteinExistence type="predicted"/>
<dbReference type="SUPFAM" id="SSF53756">
    <property type="entry name" value="UDP-Glycosyltransferase/glycogen phosphorylase"/>
    <property type="match status" value="1"/>
</dbReference>
<evidence type="ECO:0000313" key="1">
    <source>
        <dbReference type="EMBL" id="PWV63306.1"/>
    </source>
</evidence>
<dbReference type="InterPro" id="IPR029044">
    <property type="entry name" value="Nucleotide-diphossugar_trans"/>
</dbReference>
<dbReference type="PANTHER" id="PTHR42866">
    <property type="entry name" value="3-DEOXY-MANNO-OCTULOSONATE CYTIDYLYLTRANSFERASE"/>
    <property type="match status" value="1"/>
</dbReference>
<dbReference type="AlphaFoldDB" id="A0A317MWN2"/>
<protein>
    <submittedName>
        <fullName evidence="1">Spore coat polysaccharide biosynthesis protein SpsF</fullName>
    </submittedName>
</protein>
<gene>
    <name evidence="1" type="ORF">C7443_103231</name>
</gene>
<dbReference type="SUPFAM" id="SSF53448">
    <property type="entry name" value="Nucleotide-diphospho-sugar transferases"/>
    <property type="match status" value="1"/>
</dbReference>
<dbReference type="OrthoDB" id="9788924at2"/>
<evidence type="ECO:0000313" key="2">
    <source>
        <dbReference type="Proteomes" id="UP000246569"/>
    </source>
</evidence>